<dbReference type="Pfam" id="PF26622">
    <property type="entry name" value="DUF8199"/>
    <property type="match status" value="1"/>
</dbReference>
<reference evidence="1" key="1">
    <citation type="submission" date="2022-05" db="EMBL/GenBank/DDBJ databases">
        <authorList>
            <person name="Sun X."/>
        </authorList>
    </citation>
    <scope>NUCLEOTIDE SEQUENCE</scope>
    <source>
        <strain evidence="1">Ai-910</strain>
    </source>
</reference>
<dbReference type="InterPro" id="IPR058512">
    <property type="entry name" value="DUF8199"/>
</dbReference>
<gene>
    <name evidence="1" type="ORF">M9189_00875</name>
</gene>
<name>A0A9J6ZQU3_9BACT</name>
<sequence length="155" mass="16938">MRKAIAIFFLQIIVAVSVQPAIALHFCEGELSHMALYLDDGTCCEGHEKSETDCCDNAKEPIQATDALCHSVMEDHSLCCSTSTLIIETDTFQTVKSPSTEVKKVQIQVTNCPIPALAPNVQGLHALGGLSYCSTTKDHYLNNADILTYICVFRN</sequence>
<dbReference type="RefSeq" id="WP_250724022.1">
    <property type="nucleotide sequence ID" value="NZ_CP098400.1"/>
</dbReference>
<reference evidence="1" key="2">
    <citation type="submission" date="2022-06" db="EMBL/GenBank/DDBJ databases">
        <title>Xiashengella guii gen. nov. sp. nov., a bacterium isolated form anaerobic digestion tank.</title>
        <authorList>
            <person name="Huang H."/>
        </authorList>
    </citation>
    <scope>NUCLEOTIDE SEQUENCE</scope>
    <source>
        <strain evidence="1">Ai-910</strain>
    </source>
</reference>
<proteinExistence type="predicted"/>
<dbReference type="AlphaFoldDB" id="A0A9J6ZQU3"/>
<keyword evidence="2" id="KW-1185">Reference proteome</keyword>
<accession>A0A9J6ZQU3</accession>
<dbReference type="KEGG" id="alkq:M9189_00875"/>
<dbReference type="EMBL" id="CP098400">
    <property type="protein sequence ID" value="URW79910.1"/>
    <property type="molecule type" value="Genomic_DNA"/>
</dbReference>
<protein>
    <submittedName>
        <fullName evidence="1">Uncharacterized protein</fullName>
    </submittedName>
</protein>
<dbReference type="Proteomes" id="UP001056426">
    <property type="component" value="Chromosome"/>
</dbReference>
<evidence type="ECO:0000313" key="1">
    <source>
        <dbReference type="EMBL" id="URW79910.1"/>
    </source>
</evidence>
<evidence type="ECO:0000313" key="2">
    <source>
        <dbReference type="Proteomes" id="UP001056426"/>
    </source>
</evidence>
<organism evidence="1 2">
    <name type="scientific">Xiashengella succiniciproducens</name>
    <dbReference type="NCBI Taxonomy" id="2949635"/>
    <lineage>
        <taxon>Bacteria</taxon>
        <taxon>Pseudomonadati</taxon>
        <taxon>Bacteroidota</taxon>
        <taxon>Bacteroidia</taxon>
        <taxon>Marinilabiliales</taxon>
        <taxon>Marinilabiliaceae</taxon>
        <taxon>Xiashengella</taxon>
    </lineage>
</organism>